<accession>A0A8J2LYG3</accession>
<protein>
    <submittedName>
        <fullName evidence="1">Uncharacterized protein</fullName>
    </submittedName>
</protein>
<proteinExistence type="predicted"/>
<dbReference type="EMBL" id="CAJVCH010557133">
    <property type="protein sequence ID" value="CAG7830691.1"/>
    <property type="molecule type" value="Genomic_DNA"/>
</dbReference>
<comment type="caution">
    <text evidence="1">The sequence shown here is derived from an EMBL/GenBank/DDBJ whole genome shotgun (WGS) entry which is preliminary data.</text>
</comment>
<dbReference type="AlphaFoldDB" id="A0A8J2LYG3"/>
<sequence>MQVRLRFCLEKFKLTPAVSAKVIKKNTESASAFNSEYTIPVLYSPLLCAFPDNKGVCTPTRELGPFNNRRSYDTYIYTFPDIRLPRITRQPAGPISNESCAEET</sequence>
<dbReference type="Proteomes" id="UP000708208">
    <property type="component" value="Unassembled WGS sequence"/>
</dbReference>
<reference evidence="1" key="1">
    <citation type="submission" date="2021-06" db="EMBL/GenBank/DDBJ databases">
        <authorList>
            <person name="Hodson N. C."/>
            <person name="Mongue J. A."/>
            <person name="Jaron S. K."/>
        </authorList>
    </citation>
    <scope>NUCLEOTIDE SEQUENCE</scope>
</reference>
<evidence type="ECO:0000313" key="1">
    <source>
        <dbReference type="EMBL" id="CAG7830691.1"/>
    </source>
</evidence>
<evidence type="ECO:0000313" key="2">
    <source>
        <dbReference type="Proteomes" id="UP000708208"/>
    </source>
</evidence>
<organism evidence="1 2">
    <name type="scientific">Allacma fusca</name>
    <dbReference type="NCBI Taxonomy" id="39272"/>
    <lineage>
        <taxon>Eukaryota</taxon>
        <taxon>Metazoa</taxon>
        <taxon>Ecdysozoa</taxon>
        <taxon>Arthropoda</taxon>
        <taxon>Hexapoda</taxon>
        <taxon>Collembola</taxon>
        <taxon>Symphypleona</taxon>
        <taxon>Sminthuridae</taxon>
        <taxon>Allacma</taxon>
    </lineage>
</organism>
<name>A0A8J2LYG3_9HEXA</name>
<keyword evidence="2" id="KW-1185">Reference proteome</keyword>
<gene>
    <name evidence="1" type="ORF">AFUS01_LOCUS40478</name>
</gene>